<evidence type="ECO:0000313" key="3">
    <source>
        <dbReference type="Proteomes" id="UP000006868"/>
    </source>
</evidence>
<protein>
    <submittedName>
        <fullName evidence="2">Glycerol dehydrogenase</fullName>
    </submittedName>
</protein>
<proteinExistence type="predicted"/>
<dbReference type="PATRIC" id="fig|886882.15.peg.2696"/>
<gene>
    <name evidence="2" type="ORF">PPSC2_12680</name>
</gene>
<dbReference type="EMBL" id="CP002213">
    <property type="protein sequence ID" value="AKA44249.1"/>
    <property type="molecule type" value="Genomic_DNA"/>
</dbReference>
<dbReference type="KEGG" id="ppm:PPSC2_12680"/>
<dbReference type="eggNOG" id="COG0371">
    <property type="taxonomic scope" value="Bacteria"/>
</dbReference>
<evidence type="ECO:0000256" key="1">
    <source>
        <dbReference type="SAM" id="MobiDB-lite"/>
    </source>
</evidence>
<feature type="compositionally biased region" description="Basic and acidic residues" evidence="1">
    <location>
        <begin position="51"/>
        <end position="60"/>
    </location>
</feature>
<dbReference type="Proteomes" id="UP000006868">
    <property type="component" value="Chromosome"/>
</dbReference>
<accession>A0A0D5ZCE8</accession>
<evidence type="ECO:0000313" key="2">
    <source>
        <dbReference type="EMBL" id="AKA44249.1"/>
    </source>
</evidence>
<dbReference type="HOGENOM" id="CLU_2701334_0_0_9"/>
<feature type="region of interest" description="Disordered" evidence="1">
    <location>
        <begin position="51"/>
        <end position="73"/>
    </location>
</feature>
<reference evidence="2 3" key="1">
    <citation type="journal article" date="2011" name="J. Bacteriol.">
        <title>Complete genome sequence of Paenibacillus polymyxa SC2, a strain of plant growth-promoting Rhizobacterium with broad-spectrum antimicrobial activity.</title>
        <authorList>
            <person name="Ma M."/>
            <person name="Wang C."/>
            <person name="Ding Y."/>
            <person name="Li L."/>
            <person name="Shen D."/>
            <person name="Jiang X."/>
            <person name="Guan D."/>
            <person name="Cao F."/>
            <person name="Chen H."/>
            <person name="Feng R."/>
            <person name="Wang X."/>
            <person name="Ge Y."/>
            <person name="Yao L."/>
            <person name="Bing X."/>
            <person name="Yang X."/>
            <person name="Li J."/>
            <person name="Du B."/>
        </authorList>
    </citation>
    <scope>NUCLEOTIDE SEQUENCE [LARGE SCALE GENOMIC DNA]</scope>
    <source>
        <strain evidence="2 3">SC2</strain>
    </source>
</reference>
<dbReference type="AlphaFoldDB" id="A0A0D5ZCE8"/>
<organism evidence="2 3">
    <name type="scientific">Paenibacillus polymyxa (strain SC2)</name>
    <name type="common">Bacillus polymyxa</name>
    <dbReference type="NCBI Taxonomy" id="886882"/>
    <lineage>
        <taxon>Bacteria</taxon>
        <taxon>Bacillati</taxon>
        <taxon>Bacillota</taxon>
        <taxon>Bacilli</taxon>
        <taxon>Bacillales</taxon>
        <taxon>Paenibacillaceae</taxon>
        <taxon>Paenibacillus</taxon>
    </lineage>
</organism>
<dbReference type="RefSeq" id="WP_014599779.1">
    <property type="nucleotide sequence ID" value="NC_014622.2"/>
</dbReference>
<name>A0A0D5ZCE8_PAEPS</name>
<sequence>MAVGKQFGIFAYILAEPMGSSEGYTPSAVGTNAALALAKLCYEMLLTDGAKSKVASDSKKGNLKKQKITQPNI</sequence>